<keyword evidence="2" id="KW-1185">Reference proteome</keyword>
<organism evidence="1 2">
    <name type="scientific">Stylonychia lemnae</name>
    <name type="common">Ciliate</name>
    <dbReference type="NCBI Taxonomy" id="5949"/>
    <lineage>
        <taxon>Eukaryota</taxon>
        <taxon>Sar</taxon>
        <taxon>Alveolata</taxon>
        <taxon>Ciliophora</taxon>
        <taxon>Intramacronucleata</taxon>
        <taxon>Spirotrichea</taxon>
        <taxon>Stichotrichia</taxon>
        <taxon>Sporadotrichida</taxon>
        <taxon>Oxytrichidae</taxon>
        <taxon>Stylonychinae</taxon>
        <taxon>Stylonychia</taxon>
    </lineage>
</organism>
<gene>
    <name evidence="1" type="primary">Contig13216.g14101</name>
    <name evidence="1" type="ORF">STYLEM_12571</name>
</gene>
<dbReference type="InParanoid" id="A0A078ARP4"/>
<dbReference type="EMBL" id="CCKQ01011923">
    <property type="protein sequence ID" value="CDW83523.1"/>
    <property type="molecule type" value="Genomic_DNA"/>
</dbReference>
<evidence type="ECO:0000313" key="2">
    <source>
        <dbReference type="Proteomes" id="UP000039865"/>
    </source>
</evidence>
<protein>
    <submittedName>
        <fullName evidence="1">Uncharacterized protein</fullName>
    </submittedName>
</protein>
<reference evidence="1 2" key="1">
    <citation type="submission" date="2014-06" db="EMBL/GenBank/DDBJ databases">
        <authorList>
            <person name="Swart Estienne"/>
        </authorList>
    </citation>
    <scope>NUCLEOTIDE SEQUENCE [LARGE SCALE GENOMIC DNA]</scope>
    <source>
        <strain evidence="1 2">130c</strain>
    </source>
</reference>
<proteinExistence type="predicted"/>
<dbReference type="AlphaFoldDB" id="A0A078ARP4"/>
<accession>A0A078ARP4</accession>
<dbReference type="Proteomes" id="UP000039865">
    <property type="component" value="Unassembled WGS sequence"/>
</dbReference>
<name>A0A078ARP4_STYLE</name>
<sequence length="256" mass="28564">MIDQKTQLWTGICKANTSIFEYFPRLLQYPGETCDGVRAVYDCASGYRKCKAHRCLGYPAGSKCLSSFDCNPNFFCDSVSQECKPVHQDGQKCYSSQECQKNSLCKFDSQIAQSGVCQQMFSMSPNTYLYAWSQEDLFMCSGGYGLLVDQKGVINPFSFESGLYQCGGQNPLKSLKSGQACKSYVDCTSTQSGIYAQCGCSLSSTDQICGILQDNTEFQDYISAVRHNIIFQLLGQRIRFSNQALSQCKRLGQWTL</sequence>
<evidence type="ECO:0000313" key="1">
    <source>
        <dbReference type="EMBL" id="CDW83523.1"/>
    </source>
</evidence>